<sequence>MGELVRLSRGKPTNTLDEFLARPPSSKTHITHLKPFALEMVGPVLYEATVPYFRKALENQVKLLKKGQEWCQETGRDAATLSSARLVDDMFPLPFHVTFCTFNVVQFLVDVGVTTAAPEAIVTDDRLSLDELMARVERTLTVLDGVEAGKLAAKEEDAVKINLGNFSVERPALQYAQQIAGPSFWFHHTMVYSILRVAGVPLEKRFFLSAF</sequence>
<accession>A0A162M2Q2</accession>
<evidence type="ECO:0000313" key="1">
    <source>
        <dbReference type="EMBL" id="OAA49690.1"/>
    </source>
</evidence>
<proteinExistence type="predicted"/>
<dbReference type="EMBL" id="AZHB01000048">
    <property type="protein sequence ID" value="OAA49690.1"/>
    <property type="molecule type" value="Genomic_DNA"/>
</dbReference>
<dbReference type="STRING" id="1081104.A0A162M2Q2"/>
<dbReference type="PANTHER" id="PTHR36922">
    <property type="entry name" value="BLL2446 PROTEIN"/>
    <property type="match status" value="1"/>
</dbReference>
<dbReference type="Proteomes" id="UP000076744">
    <property type="component" value="Unassembled WGS sequence"/>
</dbReference>
<dbReference type="Gene3D" id="1.20.120.450">
    <property type="entry name" value="dinb family like domain"/>
    <property type="match status" value="1"/>
</dbReference>
<dbReference type="AlphaFoldDB" id="A0A162M2Q2"/>
<dbReference type="GeneID" id="30025685"/>
<evidence type="ECO:0000313" key="2">
    <source>
        <dbReference type="Proteomes" id="UP000076744"/>
    </source>
</evidence>
<keyword evidence="2" id="KW-1185">Reference proteome</keyword>
<dbReference type="SUPFAM" id="SSF109854">
    <property type="entry name" value="DinB/YfiT-like putative metalloenzymes"/>
    <property type="match status" value="1"/>
</dbReference>
<dbReference type="InterPro" id="IPR018531">
    <property type="entry name" value="DUF1993"/>
</dbReference>
<dbReference type="InterPro" id="IPR034660">
    <property type="entry name" value="DinB/YfiT-like"/>
</dbReference>
<name>A0A162M2Q2_CORFA</name>
<organism evidence="1 2">
    <name type="scientific">Cordyceps fumosorosea (strain ARSEF 2679)</name>
    <name type="common">Isaria fumosorosea</name>
    <dbReference type="NCBI Taxonomy" id="1081104"/>
    <lineage>
        <taxon>Eukaryota</taxon>
        <taxon>Fungi</taxon>
        <taxon>Dikarya</taxon>
        <taxon>Ascomycota</taxon>
        <taxon>Pezizomycotina</taxon>
        <taxon>Sordariomycetes</taxon>
        <taxon>Hypocreomycetidae</taxon>
        <taxon>Hypocreales</taxon>
        <taxon>Cordycipitaceae</taxon>
        <taxon>Cordyceps</taxon>
    </lineage>
</organism>
<comment type="caution">
    <text evidence="1">The sequence shown here is derived from an EMBL/GenBank/DDBJ whole genome shotgun (WGS) entry which is preliminary data.</text>
</comment>
<reference evidence="1 2" key="1">
    <citation type="journal article" date="2016" name="Genome Biol. Evol.">
        <title>Divergent and convergent evolution of fungal pathogenicity.</title>
        <authorList>
            <person name="Shang Y."/>
            <person name="Xiao G."/>
            <person name="Zheng P."/>
            <person name="Cen K."/>
            <person name="Zhan S."/>
            <person name="Wang C."/>
        </authorList>
    </citation>
    <scope>NUCLEOTIDE SEQUENCE [LARGE SCALE GENOMIC DNA]</scope>
    <source>
        <strain evidence="1 2">ARSEF 2679</strain>
    </source>
</reference>
<dbReference type="PANTHER" id="PTHR36922:SF1">
    <property type="entry name" value="DUF1993 DOMAIN-CONTAINING PROTEIN"/>
    <property type="match status" value="1"/>
</dbReference>
<dbReference type="RefSeq" id="XP_018699798.1">
    <property type="nucleotide sequence ID" value="XM_018852995.1"/>
</dbReference>
<dbReference type="Pfam" id="PF09351">
    <property type="entry name" value="DUF1993"/>
    <property type="match status" value="1"/>
</dbReference>
<dbReference type="OrthoDB" id="3724345at2759"/>
<protein>
    <submittedName>
        <fullName evidence="1">Uncharacterized protein</fullName>
    </submittedName>
</protein>
<gene>
    <name evidence="1" type="ORF">ISF_09393</name>
</gene>